<reference evidence="2 3" key="1">
    <citation type="journal article" date="2004" name="Nature">
        <title>Genome evolution in yeasts.</title>
        <authorList>
            <consortium name="Genolevures"/>
            <person name="Dujon B."/>
            <person name="Sherman D."/>
            <person name="Fischer G."/>
            <person name="Durrens P."/>
            <person name="Casaregola S."/>
            <person name="Lafontaine I."/>
            <person name="de Montigny J."/>
            <person name="Marck C."/>
            <person name="Neuveglise C."/>
            <person name="Talla E."/>
            <person name="Goffard N."/>
            <person name="Frangeul L."/>
            <person name="Aigle M."/>
            <person name="Anthouard V."/>
            <person name="Babour A."/>
            <person name="Barbe V."/>
            <person name="Barnay S."/>
            <person name="Blanchin S."/>
            <person name="Beckerich J.M."/>
            <person name="Beyne E."/>
            <person name="Bleykasten C."/>
            <person name="Boisrame A."/>
            <person name="Boyer J."/>
            <person name="Cattolico L."/>
            <person name="Confanioleri F."/>
            <person name="de Daruvar A."/>
            <person name="Despons L."/>
            <person name="Fabre E."/>
            <person name="Fairhead C."/>
            <person name="Ferry-Dumazet H."/>
            <person name="Groppi A."/>
            <person name="Hantraye F."/>
            <person name="Hennequin C."/>
            <person name="Jauniaux N."/>
            <person name="Joyet P."/>
            <person name="Kachouri R."/>
            <person name="Kerrest A."/>
            <person name="Koszul R."/>
            <person name="Lemaire M."/>
            <person name="Lesur I."/>
            <person name="Ma L."/>
            <person name="Muller H."/>
            <person name="Nicaud J.M."/>
            <person name="Nikolski M."/>
            <person name="Oztas S."/>
            <person name="Ozier-Kalogeropoulos O."/>
            <person name="Pellenz S."/>
            <person name="Potier S."/>
            <person name="Richard G.F."/>
            <person name="Straub M.L."/>
            <person name="Suleau A."/>
            <person name="Swennene D."/>
            <person name="Tekaia F."/>
            <person name="Wesolowski-Louvel M."/>
            <person name="Westhof E."/>
            <person name="Wirth B."/>
            <person name="Zeniou-Meyer M."/>
            <person name="Zivanovic I."/>
            <person name="Bolotin-Fukuhara M."/>
            <person name="Thierry A."/>
            <person name="Bouchier C."/>
            <person name="Caudron B."/>
            <person name="Scarpelli C."/>
            <person name="Gaillardin C."/>
            <person name="Weissenbach J."/>
            <person name="Wincker P."/>
            <person name="Souciet J.L."/>
        </authorList>
    </citation>
    <scope>NUCLEOTIDE SEQUENCE [LARGE SCALE GENOMIC DNA]</scope>
    <source>
        <strain evidence="3">ATCC 8585 / CBS 2359 / DSM 70799 / NBRC 1267 / NRRL Y-1140 / WM37</strain>
    </source>
</reference>
<dbReference type="Proteomes" id="UP000000598">
    <property type="component" value="Chromosome F"/>
</dbReference>
<keyword evidence="1" id="KW-0812">Transmembrane</keyword>
<accession>Q6CL55</accession>
<keyword evidence="1" id="KW-0472">Membrane</keyword>
<name>Q6CL55_KLULA</name>
<evidence type="ECO:0000256" key="1">
    <source>
        <dbReference type="SAM" id="Phobius"/>
    </source>
</evidence>
<feature type="transmembrane region" description="Helical" evidence="1">
    <location>
        <begin position="321"/>
        <end position="339"/>
    </location>
</feature>
<feature type="transmembrane region" description="Helical" evidence="1">
    <location>
        <begin position="61"/>
        <end position="78"/>
    </location>
</feature>
<organism evidence="2 3">
    <name type="scientific">Kluyveromyces lactis (strain ATCC 8585 / CBS 2359 / DSM 70799 / NBRC 1267 / NRRL Y-1140 / WM37)</name>
    <name type="common">Yeast</name>
    <name type="synonym">Candida sphaerica</name>
    <dbReference type="NCBI Taxonomy" id="284590"/>
    <lineage>
        <taxon>Eukaryota</taxon>
        <taxon>Fungi</taxon>
        <taxon>Dikarya</taxon>
        <taxon>Ascomycota</taxon>
        <taxon>Saccharomycotina</taxon>
        <taxon>Saccharomycetes</taxon>
        <taxon>Saccharomycetales</taxon>
        <taxon>Saccharomycetaceae</taxon>
        <taxon>Kluyveromyces</taxon>
    </lineage>
</organism>
<protein>
    <submittedName>
        <fullName evidence="2">KLLA0F05610p</fullName>
    </submittedName>
</protein>
<dbReference type="InParanoid" id="Q6CL55"/>
<feature type="transmembrane region" description="Helical" evidence="1">
    <location>
        <begin position="360"/>
        <end position="383"/>
    </location>
</feature>
<keyword evidence="1" id="KW-1133">Transmembrane helix</keyword>
<dbReference type="OMA" id="YIFGISW"/>
<proteinExistence type="predicted"/>
<feature type="transmembrane region" description="Helical" evidence="1">
    <location>
        <begin position="21"/>
        <end position="41"/>
    </location>
</feature>
<dbReference type="KEGG" id="kla:KLLA0_F05610g"/>
<feature type="transmembrane region" description="Helical" evidence="1">
    <location>
        <begin position="472"/>
        <end position="494"/>
    </location>
</feature>
<dbReference type="FunCoup" id="Q6CL55">
    <property type="interactions" value="20"/>
</dbReference>
<dbReference type="HOGENOM" id="CLU_036939_0_0_1"/>
<evidence type="ECO:0000313" key="2">
    <source>
        <dbReference type="EMBL" id="CAG98042.1"/>
    </source>
</evidence>
<feature type="transmembrane region" description="Helical" evidence="1">
    <location>
        <begin position="90"/>
        <end position="114"/>
    </location>
</feature>
<sequence>MALLSYAADLYMPLFCSSRTSVVVLNLINLLAIYSLVYWSSDFLQARYDVPDIFVPNSQDYFRTSLLGFLSPFLLHFIKSFLFNINPRYLAVDILINFTFNDWFMLLIIFSLAYPQLQESKPNEELVNLVRNNGHIPTVWHIIPKQCYIFGISWSFSEVIISVMETLYNYEEVSSISEQDAKAKATSANSDSSEDIRKEIELDKCVSVRMLRSKISKNVYNSGYGATNVGTTLSNNGSVNQDSNSDESSMIINFNTDSMNFLKDIESHGNDLNTRHGIPLRPRSFSYQQFPHRQIKMFPRIQNWKELIGKLLLSNLLHLDYIVSNIGQSLLMSIYFIYVPSHPSLFTKVVICFGSKTFTNFLLCIIIPFITLHVVYHVFLYTWRDLVSNNVEPSAIRAQTQMSDYTYGSIRSPLMLQSSNNVASVSSSPENILLYHSIHPPADTQFQTDDGRLLRLSRTIVTYWQSLASKSWLIPIGLTVWSVTVFVLGIMATIKFNG</sequence>
<gene>
    <name evidence="2" type="ORF">KLLA0_F05610g</name>
</gene>
<keyword evidence="3" id="KW-1185">Reference proteome</keyword>
<dbReference type="eggNOG" id="ENOG502QW37">
    <property type="taxonomic scope" value="Eukaryota"/>
</dbReference>
<dbReference type="PaxDb" id="284590-Q6CL55"/>
<evidence type="ECO:0000313" key="3">
    <source>
        <dbReference type="Proteomes" id="UP000000598"/>
    </source>
</evidence>
<dbReference type="EMBL" id="CR382126">
    <property type="protein sequence ID" value="CAG98042.1"/>
    <property type="molecule type" value="Genomic_DNA"/>
</dbReference>
<dbReference type="AlphaFoldDB" id="Q6CL55"/>